<accession>A0ABM6JUZ2</accession>
<keyword evidence="3" id="KW-1185">Reference proteome</keyword>
<keyword evidence="1" id="KW-1133">Transmembrane helix</keyword>
<evidence type="ECO:0000313" key="3">
    <source>
        <dbReference type="Proteomes" id="UP000192486"/>
    </source>
</evidence>
<feature type="transmembrane region" description="Helical" evidence="1">
    <location>
        <begin position="30"/>
        <end position="50"/>
    </location>
</feature>
<keyword evidence="1" id="KW-0472">Membrane</keyword>
<reference evidence="2 3" key="1">
    <citation type="submission" date="2016-04" db="EMBL/GenBank/DDBJ databases">
        <title>Comparative Genomics and Epigenetics of Sporosarcina ureae.</title>
        <authorList>
            <person name="Oliver A.S."/>
            <person name="Cooper K.K."/>
        </authorList>
    </citation>
    <scope>NUCLEOTIDE SEQUENCE [LARGE SCALE GENOMIC DNA]</scope>
    <source>
        <strain evidence="2 3">S204</strain>
    </source>
</reference>
<name>A0ABM6JUZ2_SPOUR</name>
<dbReference type="Proteomes" id="UP000192486">
    <property type="component" value="Chromosome"/>
</dbReference>
<evidence type="ECO:0008006" key="4">
    <source>
        <dbReference type="Google" id="ProtNLM"/>
    </source>
</evidence>
<gene>
    <name evidence="2" type="ORF">SporoS204_06775</name>
</gene>
<organism evidence="2 3">
    <name type="scientific">Sporosarcina ureae</name>
    <dbReference type="NCBI Taxonomy" id="1571"/>
    <lineage>
        <taxon>Bacteria</taxon>
        <taxon>Bacillati</taxon>
        <taxon>Bacillota</taxon>
        <taxon>Bacilli</taxon>
        <taxon>Bacillales</taxon>
        <taxon>Caryophanaceae</taxon>
        <taxon>Sporosarcina</taxon>
    </lineage>
</organism>
<evidence type="ECO:0000313" key="2">
    <source>
        <dbReference type="EMBL" id="ARF13873.1"/>
    </source>
</evidence>
<dbReference type="RefSeq" id="WP_029054184.1">
    <property type="nucleotide sequence ID" value="NZ_CP015108.1"/>
</dbReference>
<evidence type="ECO:0000256" key="1">
    <source>
        <dbReference type="SAM" id="Phobius"/>
    </source>
</evidence>
<protein>
    <recommendedName>
        <fullName evidence="4">DUF1328 domain-containing protein</fullName>
    </recommendedName>
</protein>
<dbReference type="EMBL" id="CP015108">
    <property type="protein sequence ID" value="ARF13873.1"/>
    <property type="molecule type" value="Genomic_DNA"/>
</dbReference>
<sequence>MYKIVALAVLAGIALGAAAGFSFGSKELTGMFAGMAALAFIAAPAAVVYASEKKKWHQAH</sequence>
<keyword evidence="1" id="KW-0812">Transmembrane</keyword>
<proteinExistence type="predicted"/>